<protein>
    <recommendedName>
        <fullName evidence="11">Mitochondrial intermembrane space import and assembly protein 40 homolog</fullName>
    </recommendedName>
</protein>
<evidence type="ECO:0000256" key="4">
    <source>
        <dbReference type="ARBA" id="ARBA00022927"/>
    </source>
</evidence>
<dbReference type="GO" id="GO:0005758">
    <property type="term" value="C:mitochondrial intermembrane space"/>
    <property type="evidence" value="ECO:0007669"/>
    <property type="project" value="UniProtKB-SubCell"/>
</dbReference>
<dbReference type="Gene3D" id="1.10.287.2900">
    <property type="match status" value="1"/>
</dbReference>
<keyword evidence="9" id="KW-1015">Disulfide bond</keyword>
<dbReference type="OMA" id="CIKANPG"/>
<evidence type="ECO:0000313" key="14">
    <source>
        <dbReference type="Proteomes" id="UP000655225"/>
    </source>
</evidence>
<evidence type="ECO:0000313" key="13">
    <source>
        <dbReference type="EMBL" id="KAF8407406.1"/>
    </source>
</evidence>
<organism evidence="13 14">
    <name type="scientific">Tetracentron sinense</name>
    <name type="common">Spur-leaf</name>
    <dbReference type="NCBI Taxonomy" id="13715"/>
    <lineage>
        <taxon>Eukaryota</taxon>
        <taxon>Viridiplantae</taxon>
        <taxon>Streptophyta</taxon>
        <taxon>Embryophyta</taxon>
        <taxon>Tracheophyta</taxon>
        <taxon>Spermatophyta</taxon>
        <taxon>Magnoliopsida</taxon>
        <taxon>Trochodendrales</taxon>
        <taxon>Trochodendraceae</taxon>
        <taxon>Tetracentron</taxon>
    </lineage>
</organism>
<keyword evidence="7" id="KW-0496">Mitochondrion</keyword>
<dbReference type="PANTHER" id="PTHR21622">
    <property type="entry name" value="COILED-COIL-HELIX-COILED-COIL-HELIX DOMAIN CONTAINING 4"/>
    <property type="match status" value="1"/>
</dbReference>
<comment type="subcellular location">
    <subcellularLocation>
        <location evidence="2">Mitochondrion intermembrane space</location>
    </subcellularLocation>
    <subcellularLocation>
        <location evidence="1">Peroxisome matrix</location>
    </subcellularLocation>
</comment>
<evidence type="ECO:0000256" key="7">
    <source>
        <dbReference type="ARBA" id="ARBA00023128"/>
    </source>
</evidence>
<dbReference type="AlphaFoldDB" id="A0A834ZPW7"/>
<evidence type="ECO:0000256" key="8">
    <source>
        <dbReference type="ARBA" id="ARBA00023140"/>
    </source>
</evidence>
<gene>
    <name evidence="13" type="ORF">HHK36_006537</name>
</gene>
<dbReference type="OrthoDB" id="7481291at2759"/>
<evidence type="ECO:0000256" key="1">
    <source>
        <dbReference type="ARBA" id="ARBA00004253"/>
    </source>
</evidence>
<keyword evidence="4" id="KW-0653">Protein transport</keyword>
<accession>A0A834ZPW7</accession>
<dbReference type="FunFam" id="1.10.287.2900:FF:000003">
    <property type="entry name" value="mitochondrial intermembrane space import and assembly protein 40"/>
    <property type="match status" value="1"/>
</dbReference>
<feature type="compositionally biased region" description="Basic and acidic residues" evidence="12">
    <location>
        <begin position="113"/>
        <end position="128"/>
    </location>
</feature>
<dbReference type="GO" id="GO:0015035">
    <property type="term" value="F:protein-disulfide reductase activity"/>
    <property type="evidence" value="ECO:0007669"/>
    <property type="project" value="InterPro"/>
</dbReference>
<dbReference type="GO" id="GO:0045041">
    <property type="term" value="P:protein import into mitochondrial intermembrane space"/>
    <property type="evidence" value="ECO:0007669"/>
    <property type="project" value="InterPro"/>
</dbReference>
<evidence type="ECO:0000256" key="11">
    <source>
        <dbReference type="ARBA" id="ARBA00067557"/>
    </source>
</evidence>
<dbReference type="EMBL" id="JABCRI010000004">
    <property type="protein sequence ID" value="KAF8407406.1"/>
    <property type="molecule type" value="Genomic_DNA"/>
</dbReference>
<keyword evidence="10" id="KW-0676">Redox-active center</keyword>
<evidence type="ECO:0000256" key="10">
    <source>
        <dbReference type="ARBA" id="ARBA00023284"/>
    </source>
</evidence>
<dbReference type="Proteomes" id="UP000655225">
    <property type="component" value="Unassembled WGS sequence"/>
</dbReference>
<keyword evidence="6" id="KW-0811">Translocation</keyword>
<evidence type="ECO:0000256" key="3">
    <source>
        <dbReference type="ARBA" id="ARBA00022448"/>
    </source>
</evidence>
<proteinExistence type="predicted"/>
<dbReference type="PANTHER" id="PTHR21622:SF0">
    <property type="entry name" value="COILED-COIL-HELIX-COILED-COIL-HELIX DOMAIN CONTAINING 4"/>
    <property type="match status" value="1"/>
</dbReference>
<name>A0A834ZPW7_TETSI</name>
<keyword evidence="8" id="KW-0576">Peroxisome</keyword>
<dbReference type="GO" id="GO:0005782">
    <property type="term" value="C:peroxisomal matrix"/>
    <property type="evidence" value="ECO:0007669"/>
    <property type="project" value="UniProtKB-SubCell"/>
</dbReference>
<feature type="region of interest" description="Disordered" evidence="12">
    <location>
        <begin position="1"/>
        <end position="39"/>
    </location>
</feature>
<evidence type="ECO:0000256" key="6">
    <source>
        <dbReference type="ARBA" id="ARBA00023010"/>
    </source>
</evidence>
<reference evidence="13 14" key="1">
    <citation type="submission" date="2020-04" db="EMBL/GenBank/DDBJ databases">
        <title>Plant Genome Project.</title>
        <authorList>
            <person name="Zhang R.-G."/>
        </authorList>
    </citation>
    <scope>NUCLEOTIDE SEQUENCE [LARGE SCALE GENOMIC DNA]</scope>
    <source>
        <strain evidence="13">YNK0</strain>
        <tissue evidence="13">Leaf</tissue>
    </source>
</reference>
<feature type="region of interest" description="Disordered" evidence="12">
    <location>
        <begin position="113"/>
        <end position="144"/>
    </location>
</feature>
<sequence length="144" mass="15795">MGQVQSQISDIDESRQAPSGGNDSKQTSMEALIAEATAFGDNENESLDAKAQKALECPCVAELRNGPCGTQFSEAFVCFIKSTAEEKGSDCVHPFVALQNCIKVHPDAFSKDVLDEDESKKQEEHTQEYKIIPPEYSIEPKPKL</sequence>
<keyword evidence="14" id="KW-1185">Reference proteome</keyword>
<keyword evidence="3" id="KW-0813">Transport</keyword>
<evidence type="ECO:0000256" key="9">
    <source>
        <dbReference type="ARBA" id="ARBA00023157"/>
    </source>
</evidence>
<evidence type="ECO:0000256" key="2">
    <source>
        <dbReference type="ARBA" id="ARBA00004569"/>
    </source>
</evidence>
<comment type="caution">
    <text evidence="13">The sequence shown here is derived from an EMBL/GenBank/DDBJ whole genome shotgun (WGS) entry which is preliminary data.</text>
</comment>
<dbReference type="InterPro" id="IPR039289">
    <property type="entry name" value="CHCHD4"/>
</dbReference>
<keyword evidence="5" id="KW-0560">Oxidoreductase</keyword>
<feature type="compositionally biased region" description="Polar residues" evidence="12">
    <location>
        <begin position="16"/>
        <end position="29"/>
    </location>
</feature>
<evidence type="ECO:0000256" key="12">
    <source>
        <dbReference type="SAM" id="MobiDB-lite"/>
    </source>
</evidence>
<evidence type="ECO:0000256" key="5">
    <source>
        <dbReference type="ARBA" id="ARBA00023002"/>
    </source>
</evidence>